<accession>A0A8I1LTH0</accession>
<dbReference type="SUPFAM" id="SSF51430">
    <property type="entry name" value="NAD(P)-linked oxidoreductase"/>
    <property type="match status" value="1"/>
</dbReference>
<dbReference type="Proteomes" id="UP000650605">
    <property type="component" value="Unassembled WGS sequence"/>
</dbReference>
<gene>
    <name evidence="1" type="ORF">JDW19_25090</name>
</gene>
<dbReference type="AlphaFoldDB" id="A0A8I1LTH0"/>
<comment type="caution">
    <text evidence="1">The sequence shown here is derived from an EMBL/GenBank/DDBJ whole genome shotgun (WGS) entry which is preliminary data.</text>
</comment>
<evidence type="ECO:0000313" key="1">
    <source>
        <dbReference type="EMBL" id="MBM0636385.1"/>
    </source>
</evidence>
<name>A0A8I1LTH0_PAEPO</name>
<dbReference type="EMBL" id="JAEHFQ010000032">
    <property type="protein sequence ID" value="MBM0636385.1"/>
    <property type="molecule type" value="Genomic_DNA"/>
</dbReference>
<proteinExistence type="predicted"/>
<protein>
    <submittedName>
        <fullName evidence="1">Uncharacterized protein</fullName>
    </submittedName>
</protein>
<reference evidence="1" key="1">
    <citation type="submission" date="2020-12" db="EMBL/GenBank/DDBJ databases">
        <title>Paenibacillus polymyxa LMG 27872: a double-edged sword.</title>
        <authorList>
            <person name="Langendries S."/>
            <person name="Garcia Mendez S."/>
            <person name="Beirinckx S."/>
            <person name="Viaene T."/>
            <person name="Baeyen S."/>
            <person name="Goeminne G."/>
            <person name="Willems A."/>
            <person name="Debode J."/>
            <person name="Goormachtig S."/>
        </authorList>
    </citation>
    <scope>NUCLEOTIDE SEQUENCE</scope>
    <source>
        <strain evidence="1">LMG 27872</strain>
    </source>
</reference>
<dbReference type="RefSeq" id="WP_161626959.1">
    <property type="nucleotide sequence ID" value="NZ_ALJV01000021.1"/>
</dbReference>
<dbReference type="InterPro" id="IPR036812">
    <property type="entry name" value="NAD(P)_OxRdtase_dom_sf"/>
</dbReference>
<sequence>MKYKGLGGTDLLVSKFALGTMIFRGKNFPMSVAMGALNKQDRVGRGHFPF</sequence>
<evidence type="ECO:0000313" key="2">
    <source>
        <dbReference type="Proteomes" id="UP000650605"/>
    </source>
</evidence>
<organism evidence="1 2">
    <name type="scientific">Paenibacillus polymyxa</name>
    <name type="common">Bacillus polymyxa</name>
    <dbReference type="NCBI Taxonomy" id="1406"/>
    <lineage>
        <taxon>Bacteria</taxon>
        <taxon>Bacillati</taxon>
        <taxon>Bacillota</taxon>
        <taxon>Bacilli</taxon>
        <taxon>Bacillales</taxon>
        <taxon>Paenibacillaceae</taxon>
        <taxon>Paenibacillus</taxon>
    </lineage>
</organism>